<sequence length="185" mass="19965">MKTKFLSVLFLFTLLFTSCSGDDDAGKPDTGGETEVTLVTYSDIEFSLTDSSNTNGRVFSTSSGKVYKDSEINAENAEIIDIVSATSQAFIAFDSPHKATDPTIVGARITKYQPTGVSLTAADFDAMTDDSKLKSLIIVDDNETISISDYENKIVLFENASGKKGAIKLKALNANRLLVDIKVIK</sequence>
<evidence type="ECO:0000313" key="3">
    <source>
        <dbReference type="Proteomes" id="UP000601108"/>
    </source>
</evidence>
<reference evidence="2 3" key="1">
    <citation type="journal article" date="2014" name="Int. J. Syst. Evol. Microbiol.">
        <title>Complete genome sequence of Corynebacterium casei LMG S-19264T (=DSM 44701T), isolated from a smear-ripened cheese.</title>
        <authorList>
            <consortium name="US DOE Joint Genome Institute (JGI-PGF)"/>
            <person name="Walter F."/>
            <person name="Albersmeier A."/>
            <person name="Kalinowski J."/>
            <person name="Ruckert C."/>
        </authorList>
    </citation>
    <scope>NUCLEOTIDE SEQUENCE [LARGE SCALE GENOMIC DNA]</scope>
    <source>
        <strain evidence="2 3">KCTC 12285</strain>
    </source>
</reference>
<proteinExistence type="predicted"/>
<evidence type="ECO:0000313" key="2">
    <source>
        <dbReference type="EMBL" id="GGX25511.1"/>
    </source>
</evidence>
<feature type="chain" id="PRO_5037735621" evidence="1">
    <location>
        <begin position="22"/>
        <end position="185"/>
    </location>
</feature>
<keyword evidence="3" id="KW-1185">Reference proteome</keyword>
<dbReference type="PROSITE" id="PS51257">
    <property type="entry name" value="PROKAR_LIPOPROTEIN"/>
    <property type="match status" value="1"/>
</dbReference>
<name>A0A918JWW6_9FLAO</name>
<feature type="signal peptide" evidence="1">
    <location>
        <begin position="1"/>
        <end position="21"/>
    </location>
</feature>
<accession>A0A918JWW6</accession>
<dbReference type="EMBL" id="BMWS01000020">
    <property type="protein sequence ID" value="GGX25511.1"/>
    <property type="molecule type" value="Genomic_DNA"/>
</dbReference>
<dbReference type="Proteomes" id="UP000601108">
    <property type="component" value="Unassembled WGS sequence"/>
</dbReference>
<organism evidence="2 3">
    <name type="scientific">Aquimarina muelleri</name>
    <dbReference type="NCBI Taxonomy" id="279356"/>
    <lineage>
        <taxon>Bacteria</taxon>
        <taxon>Pseudomonadati</taxon>
        <taxon>Bacteroidota</taxon>
        <taxon>Flavobacteriia</taxon>
        <taxon>Flavobacteriales</taxon>
        <taxon>Flavobacteriaceae</taxon>
        <taxon>Aquimarina</taxon>
    </lineage>
</organism>
<protein>
    <submittedName>
        <fullName evidence="2">Uncharacterized protein</fullName>
    </submittedName>
</protein>
<comment type="caution">
    <text evidence="2">The sequence shown here is derived from an EMBL/GenBank/DDBJ whole genome shotgun (WGS) entry which is preliminary data.</text>
</comment>
<dbReference type="AlphaFoldDB" id="A0A918JWW6"/>
<evidence type="ECO:0000256" key="1">
    <source>
        <dbReference type="SAM" id="SignalP"/>
    </source>
</evidence>
<dbReference type="RefSeq" id="WP_027414426.1">
    <property type="nucleotide sequence ID" value="NZ_BMWS01000020.1"/>
</dbReference>
<gene>
    <name evidence="2" type="ORF">GCM10007384_28250</name>
</gene>
<keyword evidence="1" id="KW-0732">Signal</keyword>